<keyword evidence="3" id="KW-1185">Reference proteome</keyword>
<dbReference type="HOGENOM" id="CLU_2026766_0_0_1"/>
<evidence type="ECO:0000256" key="1">
    <source>
        <dbReference type="SAM" id="Phobius"/>
    </source>
</evidence>
<dbReference type="Proteomes" id="UP000054342">
    <property type="component" value="Unassembled WGS sequence"/>
</dbReference>
<dbReference type="AlphaFoldDB" id="A0A0D2BKT4"/>
<protein>
    <submittedName>
        <fullName evidence="2">Uncharacterized protein</fullName>
    </submittedName>
</protein>
<proteinExistence type="predicted"/>
<keyword evidence="1" id="KW-1133">Transmembrane helix</keyword>
<reference evidence="2 3" key="1">
    <citation type="submission" date="2015-01" db="EMBL/GenBank/DDBJ databases">
        <title>The Genome Sequence of Exophiala xenobiotica CBS118157.</title>
        <authorList>
            <consortium name="The Broad Institute Genomics Platform"/>
            <person name="Cuomo C."/>
            <person name="de Hoog S."/>
            <person name="Gorbushina A."/>
            <person name="Stielow B."/>
            <person name="Teixiera M."/>
            <person name="Abouelleil A."/>
            <person name="Chapman S.B."/>
            <person name="Priest M."/>
            <person name="Young S.K."/>
            <person name="Wortman J."/>
            <person name="Nusbaum C."/>
            <person name="Birren B."/>
        </authorList>
    </citation>
    <scope>NUCLEOTIDE SEQUENCE [LARGE SCALE GENOMIC DNA]</scope>
    <source>
        <strain evidence="2 3">CBS 118157</strain>
    </source>
</reference>
<gene>
    <name evidence="2" type="ORF">PV05_08717</name>
</gene>
<keyword evidence="1" id="KW-0812">Transmembrane</keyword>
<keyword evidence="1" id="KW-0472">Membrane</keyword>
<feature type="transmembrane region" description="Helical" evidence="1">
    <location>
        <begin position="93"/>
        <end position="112"/>
    </location>
</feature>
<organism evidence="2 3">
    <name type="scientific">Exophiala xenobiotica</name>
    <dbReference type="NCBI Taxonomy" id="348802"/>
    <lineage>
        <taxon>Eukaryota</taxon>
        <taxon>Fungi</taxon>
        <taxon>Dikarya</taxon>
        <taxon>Ascomycota</taxon>
        <taxon>Pezizomycotina</taxon>
        <taxon>Eurotiomycetes</taxon>
        <taxon>Chaetothyriomycetidae</taxon>
        <taxon>Chaetothyriales</taxon>
        <taxon>Herpotrichiellaceae</taxon>
        <taxon>Exophiala</taxon>
    </lineage>
</organism>
<dbReference type="RefSeq" id="XP_013313705.1">
    <property type="nucleotide sequence ID" value="XM_013458251.1"/>
</dbReference>
<name>A0A0D2BKT4_9EURO</name>
<sequence>MSLSKKRASFMRTISSSSESRSAETFLAMAGRPPRIFMFLTSDASRALPMNLDLRRAFDLRVDPCPTVNKEFREVIVTLGHLRHHVIGIRFEVSTVIAVVIIPSGVTFFSLGSTDRDAHVYG</sequence>
<dbReference type="GeneID" id="25330625"/>
<evidence type="ECO:0000313" key="2">
    <source>
        <dbReference type="EMBL" id="KIW53121.1"/>
    </source>
</evidence>
<evidence type="ECO:0000313" key="3">
    <source>
        <dbReference type="Proteomes" id="UP000054342"/>
    </source>
</evidence>
<accession>A0A0D2BKT4</accession>
<dbReference type="EMBL" id="KN847321">
    <property type="protein sequence ID" value="KIW53121.1"/>
    <property type="molecule type" value="Genomic_DNA"/>
</dbReference>